<comment type="caution">
    <text evidence="1">The sequence shown here is derived from an EMBL/GenBank/DDBJ whole genome shotgun (WGS) entry which is preliminary data.</text>
</comment>
<keyword evidence="2" id="KW-1185">Reference proteome</keyword>
<proteinExistence type="predicted"/>
<sequence>MQANLNQEEHVNVQLFVKREEDEGMRVQVDFYEALTKWTEEGINKMTTDKNLKKVEDLEKWYCQDPPEYIKQKLESIRILIGNTHSTSRMLYSTAVVNKESLDQKPEEMAYDGNNLD</sequence>
<dbReference type="Proteomes" id="UP000596742">
    <property type="component" value="Unassembled WGS sequence"/>
</dbReference>
<name>A0A8B6EL37_MYTGA</name>
<reference evidence="1" key="1">
    <citation type="submission" date="2018-11" db="EMBL/GenBank/DDBJ databases">
        <authorList>
            <person name="Alioto T."/>
            <person name="Alioto T."/>
        </authorList>
    </citation>
    <scope>NUCLEOTIDE SEQUENCE</scope>
</reference>
<organism evidence="1 2">
    <name type="scientific">Mytilus galloprovincialis</name>
    <name type="common">Mediterranean mussel</name>
    <dbReference type="NCBI Taxonomy" id="29158"/>
    <lineage>
        <taxon>Eukaryota</taxon>
        <taxon>Metazoa</taxon>
        <taxon>Spiralia</taxon>
        <taxon>Lophotrochozoa</taxon>
        <taxon>Mollusca</taxon>
        <taxon>Bivalvia</taxon>
        <taxon>Autobranchia</taxon>
        <taxon>Pteriomorphia</taxon>
        <taxon>Mytilida</taxon>
        <taxon>Mytiloidea</taxon>
        <taxon>Mytilidae</taxon>
        <taxon>Mytilinae</taxon>
        <taxon>Mytilus</taxon>
    </lineage>
</organism>
<gene>
    <name evidence="1" type="ORF">MGAL_10B049195</name>
</gene>
<evidence type="ECO:0000313" key="2">
    <source>
        <dbReference type="Proteomes" id="UP000596742"/>
    </source>
</evidence>
<dbReference type="EMBL" id="UYJE01005349">
    <property type="protein sequence ID" value="VDI36500.1"/>
    <property type="molecule type" value="Genomic_DNA"/>
</dbReference>
<evidence type="ECO:0000313" key="1">
    <source>
        <dbReference type="EMBL" id="VDI36500.1"/>
    </source>
</evidence>
<dbReference type="AlphaFoldDB" id="A0A8B6EL37"/>
<accession>A0A8B6EL37</accession>
<protein>
    <submittedName>
        <fullName evidence="1">Uncharacterized protein</fullName>
    </submittedName>
</protein>